<gene>
    <name evidence="1" type="ORF">LZC95_20450</name>
</gene>
<sequence>MRDENLRLEVMRLPDYGLVFIELTSSSIGPHAQAVLPSLGRAFIASWHTARRHGGLGGLPMLTPPAGAGWLLERAKGNTLAAKGEAGGFARDALGAGESAWWRQVGAQLSRIPSEDDVVCPSAY</sequence>
<keyword evidence="2" id="KW-1185">Reference proteome</keyword>
<reference evidence="1 2" key="1">
    <citation type="submission" date="2021-12" db="EMBL/GenBank/DDBJ databases">
        <title>Discovery of the Pendulisporaceae a myxobacterial family with distinct sporulation behavior and unique specialized metabolism.</title>
        <authorList>
            <person name="Garcia R."/>
            <person name="Popoff A."/>
            <person name="Bader C.D."/>
            <person name="Loehr J."/>
            <person name="Walesch S."/>
            <person name="Walt C."/>
            <person name="Boldt J."/>
            <person name="Bunk B."/>
            <person name="Haeckl F.J.F.P.J."/>
            <person name="Gunesch A.P."/>
            <person name="Birkelbach J."/>
            <person name="Nuebel U."/>
            <person name="Pietschmann T."/>
            <person name="Bach T."/>
            <person name="Mueller R."/>
        </authorList>
    </citation>
    <scope>NUCLEOTIDE SEQUENCE [LARGE SCALE GENOMIC DNA]</scope>
    <source>
        <strain evidence="1 2">MSr12523</strain>
    </source>
</reference>
<protein>
    <submittedName>
        <fullName evidence="1">Uncharacterized protein</fullName>
    </submittedName>
</protein>
<evidence type="ECO:0000313" key="2">
    <source>
        <dbReference type="Proteomes" id="UP001379533"/>
    </source>
</evidence>
<dbReference type="Proteomes" id="UP001379533">
    <property type="component" value="Chromosome"/>
</dbReference>
<accession>A0ABZ2KKH8</accession>
<evidence type="ECO:0000313" key="1">
    <source>
        <dbReference type="EMBL" id="WXA99181.1"/>
    </source>
</evidence>
<dbReference type="RefSeq" id="WP_394849815.1">
    <property type="nucleotide sequence ID" value="NZ_CP089982.1"/>
</dbReference>
<name>A0ABZ2KKH8_9BACT</name>
<organism evidence="1 2">
    <name type="scientific">Pendulispora brunnea</name>
    <dbReference type="NCBI Taxonomy" id="2905690"/>
    <lineage>
        <taxon>Bacteria</taxon>
        <taxon>Pseudomonadati</taxon>
        <taxon>Myxococcota</taxon>
        <taxon>Myxococcia</taxon>
        <taxon>Myxococcales</taxon>
        <taxon>Sorangiineae</taxon>
        <taxon>Pendulisporaceae</taxon>
        <taxon>Pendulispora</taxon>
    </lineage>
</organism>
<dbReference type="EMBL" id="CP089982">
    <property type="protein sequence ID" value="WXA99181.1"/>
    <property type="molecule type" value="Genomic_DNA"/>
</dbReference>
<proteinExistence type="predicted"/>